<keyword evidence="4" id="KW-0574">Periplasm</keyword>
<feature type="chain" id="PRO_5035304662" evidence="5">
    <location>
        <begin position="28"/>
        <end position="387"/>
    </location>
</feature>
<dbReference type="PROSITE" id="PS51257">
    <property type="entry name" value="PROKAR_LIPOPROTEIN"/>
    <property type="match status" value="1"/>
</dbReference>
<reference evidence="6" key="1">
    <citation type="submission" date="2021-01" db="EMBL/GenBank/DDBJ databases">
        <title>Whole genome shotgun sequence of Spirilliplanes yamanashiensis NBRC 15828.</title>
        <authorList>
            <person name="Komaki H."/>
            <person name="Tamura T."/>
        </authorList>
    </citation>
    <scope>NUCLEOTIDE SEQUENCE</scope>
    <source>
        <strain evidence="6">NBRC 15828</strain>
    </source>
</reference>
<keyword evidence="3 5" id="KW-0732">Signal</keyword>
<dbReference type="RefSeq" id="WP_203940846.1">
    <property type="nucleotide sequence ID" value="NZ_BAAAGJ010000003.1"/>
</dbReference>
<keyword evidence="7" id="KW-1185">Reference proteome</keyword>
<dbReference type="InterPro" id="IPR001188">
    <property type="entry name" value="Sperm_putr-bd"/>
</dbReference>
<comment type="caution">
    <text evidence="6">The sequence shown here is derived from an EMBL/GenBank/DDBJ whole genome shotgun (WGS) entry which is preliminary data.</text>
</comment>
<dbReference type="InterPro" id="IPR006311">
    <property type="entry name" value="TAT_signal"/>
</dbReference>
<evidence type="ECO:0000256" key="1">
    <source>
        <dbReference type="ARBA" id="ARBA00004418"/>
    </source>
</evidence>
<dbReference type="Proteomes" id="UP000652013">
    <property type="component" value="Unassembled WGS sequence"/>
</dbReference>
<dbReference type="Pfam" id="PF13416">
    <property type="entry name" value="SBP_bac_8"/>
    <property type="match status" value="1"/>
</dbReference>
<dbReference type="EMBL" id="BOOY01000036">
    <property type="protein sequence ID" value="GIJ05632.1"/>
    <property type="molecule type" value="Genomic_DNA"/>
</dbReference>
<evidence type="ECO:0000313" key="7">
    <source>
        <dbReference type="Proteomes" id="UP000652013"/>
    </source>
</evidence>
<dbReference type="GO" id="GO:0015846">
    <property type="term" value="P:polyamine transport"/>
    <property type="evidence" value="ECO:0007669"/>
    <property type="project" value="InterPro"/>
</dbReference>
<keyword evidence="2" id="KW-0813">Transport</keyword>
<dbReference type="PRINTS" id="PR00909">
    <property type="entry name" value="SPERMDNBNDNG"/>
</dbReference>
<protein>
    <submittedName>
        <fullName evidence="6">ABC transporter substrate-binding protein</fullName>
    </submittedName>
</protein>
<proteinExistence type="predicted"/>
<evidence type="ECO:0000256" key="4">
    <source>
        <dbReference type="ARBA" id="ARBA00022764"/>
    </source>
</evidence>
<evidence type="ECO:0000256" key="3">
    <source>
        <dbReference type="ARBA" id="ARBA00022729"/>
    </source>
</evidence>
<dbReference type="PANTHER" id="PTHR30222:SF17">
    <property type="entry name" value="SPERMIDINE_PUTRESCINE-BINDING PERIPLASMIC PROTEIN"/>
    <property type="match status" value="1"/>
</dbReference>
<feature type="signal peptide" evidence="5">
    <location>
        <begin position="1"/>
        <end position="27"/>
    </location>
</feature>
<dbReference type="PANTHER" id="PTHR30222">
    <property type="entry name" value="SPERMIDINE/PUTRESCINE-BINDING PERIPLASMIC PROTEIN"/>
    <property type="match status" value="1"/>
</dbReference>
<dbReference type="GO" id="GO:0042597">
    <property type="term" value="C:periplasmic space"/>
    <property type="evidence" value="ECO:0007669"/>
    <property type="project" value="UniProtKB-SubCell"/>
</dbReference>
<evidence type="ECO:0000256" key="5">
    <source>
        <dbReference type="SAM" id="SignalP"/>
    </source>
</evidence>
<organism evidence="6 7">
    <name type="scientific">Spirilliplanes yamanashiensis</name>
    <dbReference type="NCBI Taxonomy" id="42233"/>
    <lineage>
        <taxon>Bacteria</taxon>
        <taxon>Bacillati</taxon>
        <taxon>Actinomycetota</taxon>
        <taxon>Actinomycetes</taxon>
        <taxon>Micromonosporales</taxon>
        <taxon>Micromonosporaceae</taxon>
        <taxon>Spirilliplanes</taxon>
    </lineage>
</organism>
<dbReference type="Gene3D" id="3.40.190.10">
    <property type="entry name" value="Periplasmic binding protein-like II"/>
    <property type="match status" value="2"/>
</dbReference>
<comment type="subcellular location">
    <subcellularLocation>
        <location evidence="1">Periplasm</location>
    </subcellularLocation>
</comment>
<sequence length="387" mass="42124">MRRSTLPLTRRTLLRGTAAASLATALAACGTKGAKQTEASCVSEDVSGAEKTLQFSNWTQYIDVDGDARPTLAAFQQQTGITVTYTEDINDNNQFFGKIQQQLSACQPTGRDVIVLTDWLVGRLVQLGWVQKLDLAKMPNVQANLLPSLKGRSVDPQNDHAVPWQGGLAAIAYNAGATKEVRTIDELLTRADLKGRVTLLAEMRDTMGLIMQSNGHDPSNFTAAQFDDALAKLKRAVDAGQIRKFTGNEYTTDLERGDIAACLAWSGDVLQLSAENDRIRFVAPDSGAILFSDDALVPNRAGHKANAEQLLNYYYQPEVAAKVAAEVNYICPVVGAQEAMTKIDPELAENPLIFPTPELLGNAKDFMVLDEAASREYERKFQTVIGA</sequence>
<gene>
    <name evidence="6" type="ORF">Sya03_49840</name>
</gene>
<dbReference type="PROSITE" id="PS51318">
    <property type="entry name" value="TAT"/>
    <property type="match status" value="1"/>
</dbReference>
<accession>A0A8J3YD27</accession>
<dbReference type="SUPFAM" id="SSF53850">
    <property type="entry name" value="Periplasmic binding protein-like II"/>
    <property type="match status" value="1"/>
</dbReference>
<name>A0A8J3YD27_9ACTN</name>
<dbReference type="CDD" id="cd13590">
    <property type="entry name" value="PBP2_PotD_PotF_like"/>
    <property type="match status" value="1"/>
</dbReference>
<dbReference type="GO" id="GO:0019808">
    <property type="term" value="F:polyamine binding"/>
    <property type="evidence" value="ECO:0007669"/>
    <property type="project" value="InterPro"/>
</dbReference>
<evidence type="ECO:0000256" key="2">
    <source>
        <dbReference type="ARBA" id="ARBA00022448"/>
    </source>
</evidence>
<dbReference type="InterPro" id="IPR006059">
    <property type="entry name" value="SBP"/>
</dbReference>
<evidence type="ECO:0000313" key="6">
    <source>
        <dbReference type="EMBL" id="GIJ05632.1"/>
    </source>
</evidence>
<dbReference type="AlphaFoldDB" id="A0A8J3YD27"/>